<evidence type="ECO:0000313" key="4">
    <source>
        <dbReference type="Proteomes" id="UP001212152"/>
    </source>
</evidence>
<evidence type="ECO:0000313" key="3">
    <source>
        <dbReference type="EMBL" id="KAJ3185113.1"/>
    </source>
</evidence>
<sequence length="538" mass="59337">MSRTVPLPQAQLRSLSDFRNASSRVSSLVETCRKAQQEADDNARMVEELKAERDELREARDAANQKVKELEEQLLEAHSEMMAMELGQEQSEPVPVPVQLESVPPPVPPKPAKPAHPWNGRSLIPILTSRLRRKHPDTGPAHALIVVSGLIDSLLRQRKHIASLSRTKPQVTANEVVYNRGVKRTYPSDLAMSDTSSVTSDAPEMRASKRKYPYTDASSDLEKAHASTRDHLITYAATSSSCAKNAIIESRSAKRSALPSSTVGNLPGTEKQSSMSRGAKQKPLKPLSTVPAAESATAITFWKHLFEKINTNSEKDLLALVKDPRLFSAASNPHTIFPALDQVWRPLITRPYLTKRHRESCSTPFFQTLPVSPLLPIPERSIIRLVLFLNCVIPAARPDCTVLSVVVADIRTYLLNADMTKKNFPHLCRALRAAVAWCRFVRDQQSVRQLCCEIVAKAGAAVETLYMLDTVGKIWDEPLRNLDAAAARDGGDDDDDARAAMAMAVRAMRRTVSAAFANATKEDCDRFGAGAAGRLRDD</sequence>
<reference evidence="3" key="1">
    <citation type="submission" date="2020-05" db="EMBL/GenBank/DDBJ databases">
        <title>Phylogenomic resolution of chytrid fungi.</title>
        <authorList>
            <person name="Stajich J.E."/>
            <person name="Amses K."/>
            <person name="Simmons R."/>
            <person name="Seto K."/>
            <person name="Myers J."/>
            <person name="Bonds A."/>
            <person name="Quandt C.A."/>
            <person name="Barry K."/>
            <person name="Liu P."/>
            <person name="Grigoriev I."/>
            <person name="Longcore J.E."/>
            <person name="James T.Y."/>
        </authorList>
    </citation>
    <scope>NUCLEOTIDE SEQUENCE</scope>
    <source>
        <strain evidence="3">JEL0379</strain>
    </source>
</reference>
<dbReference type="AlphaFoldDB" id="A0AAD5TWA6"/>
<keyword evidence="1" id="KW-0175">Coiled coil</keyword>
<dbReference type="EMBL" id="JADGJQ010000002">
    <property type="protein sequence ID" value="KAJ3185113.1"/>
    <property type="molecule type" value="Genomic_DNA"/>
</dbReference>
<gene>
    <name evidence="3" type="ORF">HDU87_002679</name>
</gene>
<proteinExistence type="predicted"/>
<feature type="coiled-coil region" evidence="1">
    <location>
        <begin position="32"/>
        <end position="87"/>
    </location>
</feature>
<feature type="region of interest" description="Disordered" evidence="2">
    <location>
        <begin position="190"/>
        <end position="213"/>
    </location>
</feature>
<protein>
    <submittedName>
        <fullName evidence="3">Uncharacterized protein</fullName>
    </submittedName>
</protein>
<comment type="caution">
    <text evidence="3">The sequence shown here is derived from an EMBL/GenBank/DDBJ whole genome shotgun (WGS) entry which is preliminary data.</text>
</comment>
<evidence type="ECO:0000256" key="2">
    <source>
        <dbReference type="SAM" id="MobiDB-lite"/>
    </source>
</evidence>
<accession>A0AAD5TWA6</accession>
<keyword evidence="4" id="KW-1185">Reference proteome</keyword>
<dbReference type="Proteomes" id="UP001212152">
    <property type="component" value="Unassembled WGS sequence"/>
</dbReference>
<feature type="compositionally biased region" description="Polar residues" evidence="2">
    <location>
        <begin position="258"/>
        <end position="276"/>
    </location>
</feature>
<name>A0AAD5TWA6_9FUNG</name>
<evidence type="ECO:0000256" key="1">
    <source>
        <dbReference type="SAM" id="Coils"/>
    </source>
</evidence>
<feature type="region of interest" description="Disordered" evidence="2">
    <location>
        <begin position="253"/>
        <end position="289"/>
    </location>
</feature>
<organism evidence="3 4">
    <name type="scientific">Geranomyces variabilis</name>
    <dbReference type="NCBI Taxonomy" id="109894"/>
    <lineage>
        <taxon>Eukaryota</taxon>
        <taxon>Fungi</taxon>
        <taxon>Fungi incertae sedis</taxon>
        <taxon>Chytridiomycota</taxon>
        <taxon>Chytridiomycota incertae sedis</taxon>
        <taxon>Chytridiomycetes</taxon>
        <taxon>Spizellomycetales</taxon>
        <taxon>Powellomycetaceae</taxon>
        <taxon>Geranomyces</taxon>
    </lineage>
</organism>